<organism evidence="11 12">
    <name type="scientific">Yeguia hominis</name>
    <dbReference type="NCBI Taxonomy" id="2763662"/>
    <lineage>
        <taxon>Bacteria</taxon>
        <taxon>Bacillati</taxon>
        <taxon>Bacillota</taxon>
        <taxon>Clostridia</taxon>
        <taxon>Eubacteriales</taxon>
        <taxon>Yeguiaceae</taxon>
        <taxon>Yeguia</taxon>
    </lineage>
</organism>
<dbReference type="PRINTS" id="PR00164">
    <property type="entry name" value="ABC2TRNSPORT"/>
</dbReference>
<name>A0A926D9J7_9FIRM</name>
<accession>A0A926D9J7</accession>
<feature type="transmembrane region" description="Helical" evidence="9">
    <location>
        <begin position="262"/>
        <end position="284"/>
    </location>
</feature>
<keyword evidence="8 9" id="KW-0472">Membrane</keyword>
<comment type="caution">
    <text evidence="11">The sequence shown here is derived from an EMBL/GenBank/DDBJ whole genome shotgun (WGS) entry which is preliminary data.</text>
</comment>
<evidence type="ECO:0000256" key="6">
    <source>
        <dbReference type="ARBA" id="ARBA00022692"/>
    </source>
</evidence>
<evidence type="ECO:0000256" key="2">
    <source>
        <dbReference type="ARBA" id="ARBA00007783"/>
    </source>
</evidence>
<dbReference type="InterPro" id="IPR013525">
    <property type="entry name" value="ABC2_TM"/>
</dbReference>
<dbReference type="GO" id="GO:0015920">
    <property type="term" value="P:lipopolysaccharide transport"/>
    <property type="evidence" value="ECO:0007669"/>
    <property type="project" value="TreeGrafter"/>
</dbReference>
<comment type="subcellular location">
    <subcellularLocation>
        <location evidence="1">Cell inner membrane</location>
        <topology evidence="1">Multi-pass membrane protein</topology>
    </subcellularLocation>
    <subcellularLocation>
        <location evidence="9">Cell membrane</location>
        <topology evidence="9">Multi-pass membrane protein</topology>
    </subcellularLocation>
</comment>
<dbReference type="Proteomes" id="UP000651482">
    <property type="component" value="Unassembled WGS sequence"/>
</dbReference>
<evidence type="ECO:0000259" key="10">
    <source>
        <dbReference type="PROSITE" id="PS51012"/>
    </source>
</evidence>
<dbReference type="PROSITE" id="PS51012">
    <property type="entry name" value="ABC_TM2"/>
    <property type="match status" value="1"/>
</dbReference>
<evidence type="ECO:0000313" key="11">
    <source>
        <dbReference type="EMBL" id="MBC8532890.1"/>
    </source>
</evidence>
<comment type="similarity">
    <text evidence="2 9">Belongs to the ABC-2 integral membrane protein family.</text>
</comment>
<dbReference type="AlphaFoldDB" id="A0A926D9J7"/>
<evidence type="ECO:0000313" key="12">
    <source>
        <dbReference type="Proteomes" id="UP000651482"/>
    </source>
</evidence>
<feature type="transmembrane region" description="Helical" evidence="9">
    <location>
        <begin position="136"/>
        <end position="166"/>
    </location>
</feature>
<dbReference type="PANTHER" id="PTHR30413:SF8">
    <property type="entry name" value="TRANSPORT PERMEASE PROTEIN"/>
    <property type="match status" value="1"/>
</dbReference>
<dbReference type="GO" id="GO:0140359">
    <property type="term" value="F:ABC-type transporter activity"/>
    <property type="evidence" value="ECO:0007669"/>
    <property type="project" value="InterPro"/>
</dbReference>
<gene>
    <name evidence="11" type="ORF">IAG03_02505</name>
</gene>
<evidence type="ECO:0000256" key="9">
    <source>
        <dbReference type="RuleBase" id="RU361157"/>
    </source>
</evidence>
<feature type="domain" description="ABC transmembrane type-2" evidence="10">
    <location>
        <begin position="65"/>
        <end position="286"/>
    </location>
</feature>
<dbReference type="Pfam" id="PF01061">
    <property type="entry name" value="ABC2_membrane"/>
    <property type="match status" value="1"/>
</dbReference>
<dbReference type="EMBL" id="JACRSN010000003">
    <property type="protein sequence ID" value="MBC8532890.1"/>
    <property type="molecule type" value="Genomic_DNA"/>
</dbReference>
<keyword evidence="4 9" id="KW-1003">Cell membrane</keyword>
<keyword evidence="5" id="KW-0997">Cell inner membrane</keyword>
<reference evidence="11" key="1">
    <citation type="submission" date="2020-08" db="EMBL/GenBank/DDBJ databases">
        <title>Genome public.</title>
        <authorList>
            <person name="Liu C."/>
            <person name="Sun Q."/>
        </authorList>
    </citation>
    <scope>NUCLEOTIDE SEQUENCE</scope>
    <source>
        <strain evidence="11">NSJ-40</strain>
    </source>
</reference>
<evidence type="ECO:0000256" key="7">
    <source>
        <dbReference type="ARBA" id="ARBA00022989"/>
    </source>
</evidence>
<evidence type="ECO:0000256" key="4">
    <source>
        <dbReference type="ARBA" id="ARBA00022475"/>
    </source>
</evidence>
<dbReference type="InterPro" id="IPR000412">
    <property type="entry name" value="ABC_2_transport"/>
</dbReference>
<dbReference type="PANTHER" id="PTHR30413">
    <property type="entry name" value="INNER MEMBRANE TRANSPORT PERMEASE"/>
    <property type="match status" value="1"/>
</dbReference>
<dbReference type="InterPro" id="IPR047817">
    <property type="entry name" value="ABC2_TM_bact-type"/>
</dbReference>
<proteinExistence type="inferred from homology"/>
<feature type="transmembrane region" description="Helical" evidence="9">
    <location>
        <begin position="206"/>
        <end position="225"/>
    </location>
</feature>
<evidence type="ECO:0000256" key="1">
    <source>
        <dbReference type="ARBA" id="ARBA00004429"/>
    </source>
</evidence>
<evidence type="ECO:0000256" key="3">
    <source>
        <dbReference type="ARBA" id="ARBA00022448"/>
    </source>
</evidence>
<feature type="transmembrane region" description="Helical" evidence="9">
    <location>
        <begin position="172"/>
        <end position="194"/>
    </location>
</feature>
<feature type="transmembrane region" description="Helical" evidence="9">
    <location>
        <begin position="95"/>
        <end position="115"/>
    </location>
</feature>
<keyword evidence="7 9" id="KW-1133">Transmembrane helix</keyword>
<keyword evidence="3 9" id="KW-0813">Transport</keyword>
<evidence type="ECO:0000256" key="8">
    <source>
        <dbReference type="ARBA" id="ARBA00023136"/>
    </source>
</evidence>
<dbReference type="GO" id="GO:0043190">
    <property type="term" value="C:ATP-binding cassette (ABC) transporter complex"/>
    <property type="evidence" value="ECO:0007669"/>
    <property type="project" value="InterPro"/>
</dbReference>
<evidence type="ECO:0000256" key="5">
    <source>
        <dbReference type="ARBA" id="ARBA00022519"/>
    </source>
</evidence>
<protein>
    <recommendedName>
        <fullName evidence="9">Transport permease protein</fullName>
    </recommendedName>
</protein>
<keyword evidence="6 9" id="KW-0812">Transmembrane</keyword>
<feature type="transmembrane region" description="Helical" evidence="9">
    <location>
        <begin position="67"/>
        <end position="89"/>
    </location>
</feature>
<keyword evidence="12" id="KW-1185">Reference proteome</keyword>
<sequence length="294" mass="34282">MDLPSRQKCRIIIPCIGGNANYCSIVTRKRGFCLGRFFRDLKKYRHYAAYAVKSELKSEVANSRLSCLWWVLEPICFMLVYTFMVQVIFRAKEPFMPVFVFVGLTLWNFFNKSILQSVKLVTNNRAIVSKVYLPKFILVLIKMGVLAFKMTISILLTFVLMAIYRVPVTWNILYLVPIFLVLFLVTFGLSTIIMHFGVFVEDLSNVCNIVLRLVFYLSGVFYSLSTRLPEKYNSWLILRINPIAFLIDQCRRVMIFESHPSYISLLLWLLMGILLSVIGVRLIYKYENSYVKVM</sequence>